<dbReference type="Gene3D" id="3.10.10.10">
    <property type="entry name" value="HIV Type 1 Reverse Transcriptase, subunit A, domain 1"/>
    <property type="match status" value="1"/>
</dbReference>
<evidence type="ECO:0000313" key="8">
    <source>
        <dbReference type="EMBL" id="KAL0858837.1"/>
    </source>
</evidence>
<dbReference type="InterPro" id="IPR012337">
    <property type="entry name" value="RNaseH-like_sf"/>
</dbReference>
<dbReference type="InterPro" id="IPR008042">
    <property type="entry name" value="Retrotrans_Pao"/>
</dbReference>
<dbReference type="PANTHER" id="PTHR47331">
    <property type="entry name" value="PHD-TYPE DOMAIN-CONTAINING PROTEIN"/>
    <property type="match status" value="1"/>
</dbReference>
<keyword evidence="9" id="KW-1185">Reference proteome</keyword>
<dbReference type="InterPro" id="IPR041588">
    <property type="entry name" value="Integrase_H2C2"/>
</dbReference>
<dbReference type="PROSITE" id="PS50994">
    <property type="entry name" value="INTEGRASE"/>
    <property type="match status" value="1"/>
</dbReference>
<evidence type="ECO:0000259" key="7">
    <source>
        <dbReference type="PROSITE" id="PS50994"/>
    </source>
</evidence>
<name>A0ABR3H248_LOXSC</name>
<evidence type="ECO:0000313" key="9">
    <source>
        <dbReference type="Proteomes" id="UP001549920"/>
    </source>
</evidence>
<dbReference type="Pfam" id="PF18701">
    <property type="entry name" value="DUF5641"/>
    <property type="match status" value="1"/>
</dbReference>
<dbReference type="InterPro" id="IPR040676">
    <property type="entry name" value="DUF5641"/>
</dbReference>
<sequence length="1463" mass="166768">MQLNSSQPSSSTSSAPDLASLYDSLQTHLQALDTLGVTKDKFASILLPMVESALPENLLRTWSRCRAQEQGQDLSKLVDFLRKEVESEERVQLAKYSGFDDTAAVPKPPTACFFTKDTRPKASSSPSMCIWCDKDSHSATECHKAAKMTLQSRKEHLQNKKACNICFKTNHQTKKCKSFPKCLFCKKRHFTIILKALRKAVAPPEASSNLSCQTVTTTLLQTFVVKIVHGKKEFCIRALIDTGAQRSYIKKDLVQKLGLKPASKEFLSHCLFGGLETKKEERQVFEVCLQSTVNNFCMNLYVLEQEFICSFLPKCNSPTVLERLNSLGISLTDKLDGPDEVSLLIGADYLGSLLTGEFISLGNNLTAINTKMSWTIQGPVTGVYSSIANMSVTLNCLSHIDIADLWNLEALGIRDPAEQSSKTQHFDNLLKAFEDTIKVNNEGRYEVALPWRDVPRPQANYDLARRRLESTEKRLKQIGKLNDYNNVFKEWLKLDIIEPAPDQSIKGHYMPHHAVIKEASLTTKVRPVFDAAARDRNGISLNSCLEKGVNLLEQIPNLLIHFRKNKFGVTADITKAFLQISLIPEDRDYLRFLWWSTLDEENRTLVTYRHRRVVFGVTSSPFHLAATINHHLDNSPEKLRETAMKLKKSFYVDNCVTSLESEEDLDRFIRESKEIMLRGKFDLRGWISSTKLVDENIENTSILGLVWNVRNDSLQCNANLKADNGRLTKRTLLSMAQRVFDPIGIACPTTIMPKMMLRRSWCRELTWDEELPTDLAKQFKKWLEHAYLINDCVIPRRFSGLPINESEVSLHVFCDASKEACSACIFLRIQHREHVDVSLVIAKSRVTPVKEITMPRLELIAAILGTRLSMTAIESLGLSNCATYYWTDSSVVLTWIKCNGPWTVFVSNRVKEIKSLSAPSAWRHVPGHLNPADLPSRGIDPKGLLESQWWEGPSWLRLGDEDWPNTEIVLNSSDVDTERKKSYTHSLLVEQQESFLNRLSYFSNYNKIVRMICWILRMKKRGITKELTYDEYEYAEGILIKLVQQKNKNSLLCDKTIQTFVDENGIIRLNTKLALSTGDRDFKFPIVLPGAETIVRRLVEQRHIDLQHAGVQTLMCNLRQTFWIVGQRRLIRSIVSQCIRCKRFKAKRFQAPTGGLPIERMEGNAAFQFSGVDLAGPLLLRSGTKAWIVLFTCATYRAVHLEVVESLSTSDFLMALRRFVARRGRVDCLFSDNGTNFRGLDNAFSSLDWDEIQRFSSITRIKWNFLPPAAPWWGGFYERMIGFMKQILRRVLGRAAVTLVELHTVLCDCEAVINSRPLTCMGDQNELQPLTPSSFIQPLPHVHVTDFDEIDKKTLNLRQRYCQKLREDLRKRFKEEYISSLIQRGKRLKHVPLQVGDVVLLEGDSQLSKRITWPLAIVEELHEGTDGVCRVARVRTADGVKVRPVQRLFALEVPNDRPDRHDV</sequence>
<dbReference type="InterPro" id="IPR001969">
    <property type="entry name" value="Aspartic_peptidase_AS"/>
</dbReference>
<gene>
    <name evidence="8" type="ORF">ABMA27_011293</name>
</gene>
<dbReference type="InterPro" id="IPR036397">
    <property type="entry name" value="RNaseH_sf"/>
</dbReference>
<evidence type="ECO:0000256" key="5">
    <source>
        <dbReference type="ARBA" id="ARBA00022801"/>
    </source>
</evidence>
<protein>
    <recommendedName>
        <fullName evidence="7">Integrase catalytic domain-containing protein</fullName>
    </recommendedName>
</protein>
<proteinExistence type="predicted"/>
<dbReference type="Pfam" id="PF05380">
    <property type="entry name" value="Peptidase_A17"/>
    <property type="match status" value="1"/>
</dbReference>
<dbReference type="InterPro" id="IPR021109">
    <property type="entry name" value="Peptidase_aspartic_dom_sf"/>
</dbReference>
<dbReference type="EMBL" id="JBEUOH010000029">
    <property type="protein sequence ID" value="KAL0858837.1"/>
    <property type="molecule type" value="Genomic_DNA"/>
</dbReference>
<dbReference type="Proteomes" id="UP001549920">
    <property type="component" value="Unassembled WGS sequence"/>
</dbReference>
<dbReference type="SUPFAM" id="SSF56672">
    <property type="entry name" value="DNA/RNA polymerases"/>
    <property type="match status" value="1"/>
</dbReference>
<dbReference type="InterPro" id="IPR043128">
    <property type="entry name" value="Rev_trsase/Diguanyl_cyclase"/>
</dbReference>
<evidence type="ECO:0000256" key="3">
    <source>
        <dbReference type="ARBA" id="ARBA00022722"/>
    </source>
</evidence>
<dbReference type="InterPro" id="IPR001584">
    <property type="entry name" value="Integrase_cat-core"/>
</dbReference>
<keyword evidence="5" id="KW-0378">Hydrolase</keyword>
<comment type="caution">
    <text evidence="8">The sequence shown here is derived from an EMBL/GenBank/DDBJ whole genome shotgun (WGS) entry which is preliminary data.</text>
</comment>
<dbReference type="Gene3D" id="2.40.70.10">
    <property type="entry name" value="Acid Proteases"/>
    <property type="match status" value="1"/>
</dbReference>
<evidence type="ECO:0000256" key="2">
    <source>
        <dbReference type="ARBA" id="ARBA00022695"/>
    </source>
</evidence>
<feature type="domain" description="Integrase catalytic" evidence="7">
    <location>
        <begin position="1153"/>
        <end position="1340"/>
    </location>
</feature>
<keyword evidence="3" id="KW-0540">Nuclease</keyword>
<dbReference type="SUPFAM" id="SSF53098">
    <property type="entry name" value="Ribonuclease H-like"/>
    <property type="match status" value="1"/>
</dbReference>
<reference evidence="8 9" key="1">
    <citation type="submission" date="2024-06" db="EMBL/GenBank/DDBJ databases">
        <title>A chromosome-level genome assembly of beet webworm, Loxostege sticticalis.</title>
        <authorList>
            <person name="Zhang Y."/>
        </authorList>
    </citation>
    <scope>NUCLEOTIDE SEQUENCE [LARGE SCALE GENOMIC DNA]</scope>
    <source>
        <strain evidence="8">AQ026</strain>
        <tissue evidence="8">Whole body</tissue>
    </source>
</reference>
<evidence type="ECO:0000256" key="1">
    <source>
        <dbReference type="ARBA" id="ARBA00022679"/>
    </source>
</evidence>
<keyword evidence="2" id="KW-0548">Nucleotidyltransferase</keyword>
<dbReference type="PROSITE" id="PS00141">
    <property type="entry name" value="ASP_PROTEASE"/>
    <property type="match status" value="1"/>
</dbReference>
<dbReference type="InterPro" id="IPR043502">
    <property type="entry name" value="DNA/RNA_pol_sf"/>
</dbReference>
<keyword evidence="4" id="KW-0255">Endonuclease</keyword>
<dbReference type="Gene3D" id="3.30.420.10">
    <property type="entry name" value="Ribonuclease H-like superfamily/Ribonuclease H"/>
    <property type="match status" value="1"/>
</dbReference>
<dbReference type="PANTHER" id="PTHR47331:SF1">
    <property type="entry name" value="GAG-LIKE PROTEIN"/>
    <property type="match status" value="1"/>
</dbReference>
<keyword evidence="1" id="KW-0808">Transferase</keyword>
<accession>A0ABR3H248</accession>
<evidence type="ECO:0000256" key="4">
    <source>
        <dbReference type="ARBA" id="ARBA00022759"/>
    </source>
</evidence>
<keyword evidence="6" id="KW-0695">RNA-directed DNA polymerase</keyword>
<dbReference type="Gene3D" id="3.30.70.270">
    <property type="match status" value="1"/>
</dbReference>
<organism evidence="8 9">
    <name type="scientific">Loxostege sticticalis</name>
    <name type="common">Beet webworm moth</name>
    <dbReference type="NCBI Taxonomy" id="481309"/>
    <lineage>
        <taxon>Eukaryota</taxon>
        <taxon>Metazoa</taxon>
        <taxon>Ecdysozoa</taxon>
        <taxon>Arthropoda</taxon>
        <taxon>Hexapoda</taxon>
        <taxon>Insecta</taxon>
        <taxon>Pterygota</taxon>
        <taxon>Neoptera</taxon>
        <taxon>Endopterygota</taxon>
        <taxon>Lepidoptera</taxon>
        <taxon>Glossata</taxon>
        <taxon>Ditrysia</taxon>
        <taxon>Pyraloidea</taxon>
        <taxon>Crambidae</taxon>
        <taxon>Pyraustinae</taxon>
        <taxon>Loxostege</taxon>
    </lineage>
</organism>
<dbReference type="Pfam" id="PF17921">
    <property type="entry name" value="Integrase_H2C2"/>
    <property type="match status" value="1"/>
</dbReference>
<evidence type="ECO:0000256" key="6">
    <source>
        <dbReference type="ARBA" id="ARBA00022918"/>
    </source>
</evidence>